<evidence type="ECO:0000256" key="3">
    <source>
        <dbReference type="ARBA" id="ARBA00022722"/>
    </source>
</evidence>
<keyword evidence="9" id="KW-1185">Reference proteome</keyword>
<evidence type="ECO:0000256" key="4">
    <source>
        <dbReference type="ARBA" id="ARBA00022759"/>
    </source>
</evidence>
<evidence type="ECO:0000256" key="6">
    <source>
        <dbReference type="ARBA" id="ARBA00022884"/>
    </source>
</evidence>
<dbReference type="InterPro" id="IPR012933">
    <property type="entry name" value="HicA_mRNA_interferase"/>
</dbReference>
<dbReference type="Pfam" id="PF07927">
    <property type="entry name" value="HicA_toxin"/>
    <property type="match status" value="1"/>
</dbReference>
<evidence type="ECO:0000256" key="2">
    <source>
        <dbReference type="ARBA" id="ARBA00022649"/>
    </source>
</evidence>
<evidence type="ECO:0000256" key="7">
    <source>
        <dbReference type="ARBA" id="ARBA00023016"/>
    </source>
</evidence>
<name>A0A923MCY9_9BURK</name>
<dbReference type="GO" id="GO:0003729">
    <property type="term" value="F:mRNA binding"/>
    <property type="evidence" value="ECO:0007669"/>
    <property type="project" value="InterPro"/>
</dbReference>
<keyword evidence="7" id="KW-0346">Stress response</keyword>
<dbReference type="RefSeq" id="WP_187085239.1">
    <property type="nucleotide sequence ID" value="NZ_JACORU010000018.1"/>
</dbReference>
<accession>A0A923MCY9</accession>
<evidence type="ECO:0000256" key="5">
    <source>
        <dbReference type="ARBA" id="ARBA00022801"/>
    </source>
</evidence>
<sequence>MTGKEVIARLKAAGWKLDRIHGSHHIMVKGAQAVPVPVHGSRDIGVGLLALIQRQSGFKLK</sequence>
<dbReference type="SUPFAM" id="SSF54786">
    <property type="entry name" value="YcfA/nrd intein domain"/>
    <property type="match status" value="1"/>
</dbReference>
<comment type="similarity">
    <text evidence="1">Belongs to the HicA mRNA interferase family.</text>
</comment>
<dbReference type="GO" id="GO:0004519">
    <property type="term" value="F:endonuclease activity"/>
    <property type="evidence" value="ECO:0007669"/>
    <property type="project" value="UniProtKB-KW"/>
</dbReference>
<reference evidence="8" key="1">
    <citation type="submission" date="2020-08" db="EMBL/GenBank/DDBJ databases">
        <title>Ramlibacter sp. GTP1 16S ribosomal RNA gene genome sequencing and assembly.</title>
        <authorList>
            <person name="Kang M."/>
        </authorList>
    </citation>
    <scope>NUCLEOTIDE SEQUENCE</scope>
    <source>
        <strain evidence="8">GTP1</strain>
    </source>
</reference>
<evidence type="ECO:0000313" key="9">
    <source>
        <dbReference type="Proteomes" id="UP000596827"/>
    </source>
</evidence>
<dbReference type="Proteomes" id="UP000596827">
    <property type="component" value="Unassembled WGS sequence"/>
</dbReference>
<proteinExistence type="inferred from homology"/>
<protein>
    <submittedName>
        <fullName evidence="8">Type II toxin-antitoxin system HicA family toxin</fullName>
    </submittedName>
</protein>
<dbReference type="Gene3D" id="3.30.920.30">
    <property type="entry name" value="Hypothetical protein"/>
    <property type="match status" value="1"/>
</dbReference>
<evidence type="ECO:0000256" key="1">
    <source>
        <dbReference type="ARBA" id="ARBA00006620"/>
    </source>
</evidence>
<organism evidence="8 9">
    <name type="scientific">Ramlibacter albus</name>
    <dbReference type="NCBI Taxonomy" id="2079448"/>
    <lineage>
        <taxon>Bacteria</taxon>
        <taxon>Pseudomonadati</taxon>
        <taxon>Pseudomonadota</taxon>
        <taxon>Betaproteobacteria</taxon>
        <taxon>Burkholderiales</taxon>
        <taxon>Comamonadaceae</taxon>
        <taxon>Ramlibacter</taxon>
    </lineage>
</organism>
<dbReference type="AlphaFoldDB" id="A0A923MCY9"/>
<keyword evidence="3" id="KW-0540">Nuclease</keyword>
<keyword evidence="6" id="KW-0694">RNA-binding</keyword>
<keyword evidence="4" id="KW-0255">Endonuclease</keyword>
<evidence type="ECO:0000313" key="8">
    <source>
        <dbReference type="EMBL" id="MBC5768462.1"/>
    </source>
</evidence>
<dbReference type="InterPro" id="IPR038570">
    <property type="entry name" value="HicA_sf"/>
</dbReference>
<dbReference type="GO" id="GO:0016787">
    <property type="term" value="F:hydrolase activity"/>
    <property type="evidence" value="ECO:0007669"/>
    <property type="project" value="UniProtKB-KW"/>
</dbReference>
<gene>
    <name evidence="8" type="ORF">H8R02_28640</name>
</gene>
<comment type="caution">
    <text evidence="8">The sequence shown here is derived from an EMBL/GenBank/DDBJ whole genome shotgun (WGS) entry which is preliminary data.</text>
</comment>
<dbReference type="EMBL" id="JACORU010000018">
    <property type="protein sequence ID" value="MBC5768462.1"/>
    <property type="molecule type" value="Genomic_DNA"/>
</dbReference>
<keyword evidence="2" id="KW-1277">Toxin-antitoxin system</keyword>
<keyword evidence="5" id="KW-0378">Hydrolase</keyword>